<keyword evidence="2" id="KW-1133">Transmembrane helix</keyword>
<comment type="caution">
    <text evidence="3">The sequence shown here is derived from an EMBL/GenBank/DDBJ whole genome shotgun (WGS) entry which is preliminary data.</text>
</comment>
<keyword evidence="4" id="KW-1185">Reference proteome</keyword>
<feature type="compositionally biased region" description="Polar residues" evidence="1">
    <location>
        <begin position="393"/>
        <end position="406"/>
    </location>
</feature>
<feature type="region of interest" description="Disordered" evidence="1">
    <location>
        <begin position="1"/>
        <end position="48"/>
    </location>
</feature>
<keyword evidence="2" id="KW-0812">Transmembrane</keyword>
<feature type="region of interest" description="Disordered" evidence="1">
    <location>
        <begin position="303"/>
        <end position="408"/>
    </location>
</feature>
<sequence length="631" mass="70415">MGGPEQPFLYDSPARHSAVYPSNGFDPKPVTRASMAPPPPPKPKREGPLIEINKHPDSYLMTPYGNLDAKSMSPGIKGRIKWVRWIQLFFRVLQLVGAIGMLICVICIKGVKASEGWIIRIPPGVDILNSIYAIYHLSRPAKGRTPGSSASYHFFAMVMDAGFIPFYVFTSILAQRNYIEEPGTEGHWKTIFANEDTTTKLLLSSWLVATSTGSLHLISFFFDIYLLVVFRKISRLPPDMNPLEDNLTSRRGTKHKYKNSELSLSEKKRLSELTASTVSLRTSQAQDPLIPDSRTIPFIHSRKEFDTTFSPHNPRTAASARNSRVDLPEQLYQQPQSTRTSRVDAHGHSQQGVPSQRNSFIAPFSTTTPPSKRSSFTSEYAPLPQKEDRSRRNTLVQSSPQRNPQVRHSEYDLMSQAASVQSGNWIVYDEEEYNPYNPNNHLNRSPSPPPKSSFNTMNRSKKTRDYRLLPQYTDADEDFKPQPLRMNPPTPPVSPFKNQNGAQRPDARRTLTTTSTISTSSSSPTRAGTPKTRYYGDLKAATQGIRQNQNYGSKPPSVVSPDKGAWRGKENIDAPEMQRGTRVVSTGVDVVDYAAERGFGRSGRREVSGKVAEEGRAGMGGLVQRKVSGVV</sequence>
<name>A0A9P4VR56_9PEZI</name>
<dbReference type="EMBL" id="MU006089">
    <property type="protein sequence ID" value="KAF2842591.1"/>
    <property type="molecule type" value="Genomic_DNA"/>
</dbReference>
<feature type="compositionally biased region" description="Polar residues" evidence="1">
    <location>
        <begin position="331"/>
        <end position="340"/>
    </location>
</feature>
<gene>
    <name evidence="3" type="ORF">M501DRAFT_924225</name>
</gene>
<evidence type="ECO:0000256" key="2">
    <source>
        <dbReference type="SAM" id="Phobius"/>
    </source>
</evidence>
<dbReference type="AlphaFoldDB" id="A0A9P4VR56"/>
<accession>A0A9P4VR56</accession>
<evidence type="ECO:0000256" key="1">
    <source>
        <dbReference type="SAM" id="MobiDB-lite"/>
    </source>
</evidence>
<feature type="transmembrane region" description="Helical" evidence="2">
    <location>
        <begin position="88"/>
        <end position="111"/>
    </location>
</feature>
<evidence type="ECO:0000313" key="4">
    <source>
        <dbReference type="Proteomes" id="UP000799429"/>
    </source>
</evidence>
<organism evidence="3 4">
    <name type="scientific">Patellaria atrata CBS 101060</name>
    <dbReference type="NCBI Taxonomy" id="1346257"/>
    <lineage>
        <taxon>Eukaryota</taxon>
        <taxon>Fungi</taxon>
        <taxon>Dikarya</taxon>
        <taxon>Ascomycota</taxon>
        <taxon>Pezizomycotina</taxon>
        <taxon>Dothideomycetes</taxon>
        <taxon>Dothideomycetes incertae sedis</taxon>
        <taxon>Patellariales</taxon>
        <taxon>Patellariaceae</taxon>
        <taxon>Patellaria</taxon>
    </lineage>
</organism>
<keyword evidence="2" id="KW-0472">Membrane</keyword>
<feature type="transmembrane region" description="Helical" evidence="2">
    <location>
        <begin position="117"/>
        <end position="138"/>
    </location>
</feature>
<evidence type="ECO:0000313" key="3">
    <source>
        <dbReference type="EMBL" id="KAF2842591.1"/>
    </source>
</evidence>
<feature type="transmembrane region" description="Helical" evidence="2">
    <location>
        <begin position="206"/>
        <end position="230"/>
    </location>
</feature>
<feature type="region of interest" description="Disordered" evidence="1">
    <location>
        <begin position="436"/>
        <end position="532"/>
    </location>
</feature>
<feature type="compositionally biased region" description="Low complexity" evidence="1">
    <location>
        <begin position="510"/>
        <end position="525"/>
    </location>
</feature>
<proteinExistence type="predicted"/>
<feature type="compositionally biased region" description="Polar residues" evidence="1">
    <location>
        <begin position="348"/>
        <end position="378"/>
    </location>
</feature>
<reference evidence="3" key="1">
    <citation type="journal article" date="2020" name="Stud. Mycol.">
        <title>101 Dothideomycetes genomes: a test case for predicting lifestyles and emergence of pathogens.</title>
        <authorList>
            <person name="Haridas S."/>
            <person name="Albert R."/>
            <person name="Binder M."/>
            <person name="Bloem J."/>
            <person name="Labutti K."/>
            <person name="Salamov A."/>
            <person name="Andreopoulos B."/>
            <person name="Baker S."/>
            <person name="Barry K."/>
            <person name="Bills G."/>
            <person name="Bluhm B."/>
            <person name="Cannon C."/>
            <person name="Castanera R."/>
            <person name="Culley D."/>
            <person name="Daum C."/>
            <person name="Ezra D."/>
            <person name="Gonzalez J."/>
            <person name="Henrissat B."/>
            <person name="Kuo A."/>
            <person name="Liang C."/>
            <person name="Lipzen A."/>
            <person name="Lutzoni F."/>
            <person name="Magnuson J."/>
            <person name="Mondo S."/>
            <person name="Nolan M."/>
            <person name="Ohm R."/>
            <person name="Pangilinan J."/>
            <person name="Park H.-J."/>
            <person name="Ramirez L."/>
            <person name="Alfaro M."/>
            <person name="Sun H."/>
            <person name="Tritt A."/>
            <person name="Yoshinaga Y."/>
            <person name="Zwiers L.-H."/>
            <person name="Turgeon B."/>
            <person name="Goodwin S."/>
            <person name="Spatafora J."/>
            <person name="Crous P."/>
            <person name="Grigoriev I."/>
        </authorList>
    </citation>
    <scope>NUCLEOTIDE SEQUENCE</scope>
    <source>
        <strain evidence="3">CBS 101060</strain>
    </source>
</reference>
<feature type="transmembrane region" description="Helical" evidence="2">
    <location>
        <begin position="150"/>
        <end position="169"/>
    </location>
</feature>
<dbReference type="Proteomes" id="UP000799429">
    <property type="component" value="Unassembled WGS sequence"/>
</dbReference>
<protein>
    <submittedName>
        <fullName evidence="3">Uncharacterized protein</fullName>
    </submittedName>
</protein>
<dbReference type="OrthoDB" id="5404940at2759"/>